<dbReference type="Proteomes" id="UP000887565">
    <property type="component" value="Unplaced"/>
</dbReference>
<feature type="region of interest" description="Disordered" evidence="1">
    <location>
        <begin position="33"/>
        <end position="61"/>
    </location>
</feature>
<keyword evidence="2" id="KW-1185">Reference proteome</keyword>
<protein>
    <submittedName>
        <fullName evidence="3">Uncharacterized protein</fullName>
    </submittedName>
</protein>
<proteinExistence type="predicted"/>
<evidence type="ECO:0000313" key="2">
    <source>
        <dbReference type="Proteomes" id="UP000887565"/>
    </source>
</evidence>
<accession>A0A915J9U8</accession>
<reference evidence="3" key="1">
    <citation type="submission" date="2022-11" db="UniProtKB">
        <authorList>
            <consortium name="WormBaseParasite"/>
        </authorList>
    </citation>
    <scope>IDENTIFICATION</scope>
</reference>
<dbReference type="WBParaSite" id="nRc.2.0.1.t22922-RA">
    <property type="protein sequence ID" value="nRc.2.0.1.t22922-RA"/>
    <property type="gene ID" value="nRc.2.0.1.g22922"/>
</dbReference>
<evidence type="ECO:0000313" key="3">
    <source>
        <dbReference type="WBParaSite" id="nRc.2.0.1.t22922-RA"/>
    </source>
</evidence>
<evidence type="ECO:0000256" key="1">
    <source>
        <dbReference type="SAM" id="MobiDB-lite"/>
    </source>
</evidence>
<feature type="compositionally biased region" description="Polar residues" evidence="1">
    <location>
        <begin position="42"/>
        <end position="61"/>
    </location>
</feature>
<organism evidence="2 3">
    <name type="scientific">Romanomermis culicivorax</name>
    <name type="common">Nematode worm</name>
    <dbReference type="NCBI Taxonomy" id="13658"/>
    <lineage>
        <taxon>Eukaryota</taxon>
        <taxon>Metazoa</taxon>
        <taxon>Ecdysozoa</taxon>
        <taxon>Nematoda</taxon>
        <taxon>Enoplea</taxon>
        <taxon>Dorylaimia</taxon>
        <taxon>Mermithida</taxon>
        <taxon>Mermithoidea</taxon>
        <taxon>Mermithidae</taxon>
        <taxon>Romanomermis</taxon>
    </lineage>
</organism>
<dbReference type="AlphaFoldDB" id="A0A915J9U8"/>
<sequence>MRKDLIIEQSILYKAGRVVVPTRGRKLRDFILASGHGGNKPWQPSSVSNNRQAIGSTPTNN</sequence>
<name>A0A915J9U8_ROMCU</name>